<dbReference type="EMBL" id="CM047907">
    <property type="protein sequence ID" value="KAJ0084339.1"/>
    <property type="molecule type" value="Genomic_DNA"/>
</dbReference>
<protein>
    <submittedName>
        <fullName evidence="1">Uncharacterized protein</fullName>
    </submittedName>
</protein>
<gene>
    <name evidence="1" type="ORF">Patl1_29532</name>
</gene>
<evidence type="ECO:0000313" key="2">
    <source>
        <dbReference type="Proteomes" id="UP001164250"/>
    </source>
</evidence>
<reference evidence="2" key="1">
    <citation type="journal article" date="2023" name="G3 (Bethesda)">
        <title>Genome assembly and association tests identify interacting loci associated with vigor, precocity, and sex in interspecific pistachio rootstocks.</title>
        <authorList>
            <person name="Palmer W."/>
            <person name="Jacygrad E."/>
            <person name="Sagayaradj S."/>
            <person name="Cavanaugh K."/>
            <person name="Han R."/>
            <person name="Bertier L."/>
            <person name="Beede B."/>
            <person name="Kafkas S."/>
            <person name="Golino D."/>
            <person name="Preece J."/>
            <person name="Michelmore R."/>
        </authorList>
    </citation>
    <scope>NUCLEOTIDE SEQUENCE [LARGE SCALE GENOMIC DNA]</scope>
</reference>
<sequence length="119" mass="13847">MKLISISKPTPYSGWFFIVIGSVSFLGFLFAAIISKLLPPFDNPILSAIQNDRWWDFGGMFCVFHGVGRVCLAFSEGRLVRFRWENLNWYYCFLVPLTLPMIVVAVYFHWLSMKLFKHA</sequence>
<name>A0ACC1AAI1_9ROSI</name>
<keyword evidence="2" id="KW-1185">Reference proteome</keyword>
<accession>A0ACC1AAI1</accession>
<proteinExistence type="predicted"/>
<organism evidence="1 2">
    <name type="scientific">Pistacia atlantica</name>
    <dbReference type="NCBI Taxonomy" id="434234"/>
    <lineage>
        <taxon>Eukaryota</taxon>
        <taxon>Viridiplantae</taxon>
        <taxon>Streptophyta</taxon>
        <taxon>Embryophyta</taxon>
        <taxon>Tracheophyta</taxon>
        <taxon>Spermatophyta</taxon>
        <taxon>Magnoliopsida</taxon>
        <taxon>eudicotyledons</taxon>
        <taxon>Gunneridae</taxon>
        <taxon>Pentapetalae</taxon>
        <taxon>rosids</taxon>
        <taxon>malvids</taxon>
        <taxon>Sapindales</taxon>
        <taxon>Anacardiaceae</taxon>
        <taxon>Pistacia</taxon>
    </lineage>
</organism>
<dbReference type="Proteomes" id="UP001164250">
    <property type="component" value="Chromosome 11"/>
</dbReference>
<comment type="caution">
    <text evidence="1">The sequence shown here is derived from an EMBL/GenBank/DDBJ whole genome shotgun (WGS) entry which is preliminary data.</text>
</comment>
<evidence type="ECO:0000313" key="1">
    <source>
        <dbReference type="EMBL" id="KAJ0084339.1"/>
    </source>
</evidence>